<proteinExistence type="predicted"/>
<dbReference type="AlphaFoldDB" id="A0A6I2FHP9"/>
<dbReference type="EMBL" id="WJIF01000013">
    <property type="protein sequence ID" value="MRG61483.1"/>
    <property type="molecule type" value="Genomic_DNA"/>
</dbReference>
<dbReference type="GO" id="GO:0000287">
    <property type="term" value="F:magnesium ion binding"/>
    <property type="evidence" value="ECO:0007669"/>
    <property type="project" value="InterPro"/>
</dbReference>
<organism evidence="1 2">
    <name type="scientific">Agromyces agglutinans</name>
    <dbReference type="NCBI Taxonomy" id="2662258"/>
    <lineage>
        <taxon>Bacteria</taxon>
        <taxon>Bacillati</taxon>
        <taxon>Actinomycetota</taxon>
        <taxon>Actinomycetes</taxon>
        <taxon>Micrococcales</taxon>
        <taxon>Microbacteriaceae</taxon>
        <taxon>Agromyces</taxon>
    </lineage>
</organism>
<dbReference type="Proteomes" id="UP000431080">
    <property type="component" value="Unassembled WGS sequence"/>
</dbReference>
<evidence type="ECO:0000313" key="2">
    <source>
        <dbReference type="Proteomes" id="UP000431080"/>
    </source>
</evidence>
<protein>
    <recommendedName>
        <fullName evidence="3">4'-phosphopantetheinyl transferase superfamily protein</fullName>
    </recommendedName>
</protein>
<comment type="caution">
    <text evidence="1">The sequence shown here is derived from an EMBL/GenBank/DDBJ whole genome shotgun (WGS) entry which is preliminary data.</text>
</comment>
<dbReference type="InterPro" id="IPR037143">
    <property type="entry name" value="4-PPantetheinyl_Trfase_dom_sf"/>
</dbReference>
<sequence length="214" mass="21865">MQAFDGVDEATGARTWTLESPRLTLARIAVDRGASTTQILARLVGTVAGVPEGDVELEMRCAVCGARHGVPVVDYPATPSGGRWIADVAADGGLAVAAVGTHRLGVAVGAAGPEGATVDAAAFHPGELERLSAAPEGERAALRTAMWVRKAALARALGHGAFLEPARVELGAPDGDARVRLERGIPELGAAWRDVLVHDVPGNGRVAAAVAVLP</sequence>
<dbReference type="RefSeq" id="WP_153685881.1">
    <property type="nucleotide sequence ID" value="NZ_WJIF01000013.1"/>
</dbReference>
<reference evidence="1 2" key="1">
    <citation type="submission" date="2019-10" db="EMBL/GenBank/DDBJ databases">
        <authorList>
            <person name="Nie G."/>
            <person name="Ming H."/>
            <person name="Yi B."/>
        </authorList>
    </citation>
    <scope>NUCLEOTIDE SEQUENCE [LARGE SCALE GENOMIC DNA]</scope>
    <source>
        <strain evidence="1 2">CFH 90414</strain>
    </source>
</reference>
<accession>A0A6I2FHP9</accession>
<dbReference type="GO" id="GO:0008897">
    <property type="term" value="F:holo-[acyl-carrier-protein] synthase activity"/>
    <property type="evidence" value="ECO:0007669"/>
    <property type="project" value="InterPro"/>
</dbReference>
<dbReference type="SUPFAM" id="SSF56214">
    <property type="entry name" value="4'-phosphopantetheinyl transferase"/>
    <property type="match status" value="1"/>
</dbReference>
<evidence type="ECO:0008006" key="3">
    <source>
        <dbReference type="Google" id="ProtNLM"/>
    </source>
</evidence>
<keyword evidence="2" id="KW-1185">Reference proteome</keyword>
<gene>
    <name evidence="1" type="ORF">GE115_16625</name>
</gene>
<evidence type="ECO:0000313" key="1">
    <source>
        <dbReference type="EMBL" id="MRG61483.1"/>
    </source>
</evidence>
<name>A0A6I2FHP9_9MICO</name>